<dbReference type="InterPro" id="IPR001878">
    <property type="entry name" value="Znf_CCHC"/>
</dbReference>
<dbReference type="Pfam" id="PF16297">
    <property type="entry name" value="DUF4939"/>
    <property type="match status" value="1"/>
</dbReference>
<evidence type="ECO:0000259" key="3">
    <source>
        <dbReference type="PROSITE" id="PS50158"/>
    </source>
</evidence>
<dbReference type="PANTHER" id="PTHR15503">
    <property type="entry name" value="LDOC1 RELATED"/>
    <property type="match status" value="1"/>
</dbReference>
<dbReference type="GO" id="GO:0008270">
    <property type="term" value="F:zinc ion binding"/>
    <property type="evidence" value="ECO:0007669"/>
    <property type="project" value="UniProtKB-KW"/>
</dbReference>
<gene>
    <name evidence="4" type="ORF">Cadr_000003105</name>
</gene>
<reference evidence="4 5" key="1">
    <citation type="journal article" date="2019" name="Mol. Ecol. Resour.">
        <title>Improving Illumina assemblies with Hi-C and long reads: an example with the North African dromedary.</title>
        <authorList>
            <person name="Elbers J.P."/>
            <person name="Rogers M.F."/>
            <person name="Perelman P.L."/>
            <person name="Proskuryakova A.A."/>
            <person name="Serdyukova N.A."/>
            <person name="Johnson W.E."/>
            <person name="Horin P."/>
            <person name="Corander J."/>
            <person name="Murphy D."/>
            <person name="Burger P.A."/>
        </authorList>
    </citation>
    <scope>NUCLEOTIDE SEQUENCE [LARGE SCALE GENOMIC DNA]</scope>
    <source>
        <strain evidence="4">Drom800</strain>
        <tissue evidence="4">Blood</tissue>
    </source>
</reference>
<dbReference type="SMART" id="SM00343">
    <property type="entry name" value="ZnF_C2HC"/>
    <property type="match status" value="1"/>
</dbReference>
<dbReference type="SUPFAM" id="SSF57756">
    <property type="entry name" value="Retrovirus zinc finger-like domains"/>
    <property type="match status" value="1"/>
</dbReference>
<dbReference type="EMBL" id="JWIN03000037">
    <property type="protein sequence ID" value="KAB1252985.1"/>
    <property type="molecule type" value="Genomic_DNA"/>
</dbReference>
<dbReference type="PROSITE" id="PS50158">
    <property type="entry name" value="ZF_CCHC"/>
    <property type="match status" value="1"/>
</dbReference>
<dbReference type="STRING" id="9838.ENSCDRP00005030915"/>
<organism evidence="4 5">
    <name type="scientific">Camelus dromedarius</name>
    <name type="common">Dromedary</name>
    <name type="synonym">Arabian camel</name>
    <dbReference type="NCBI Taxonomy" id="9838"/>
    <lineage>
        <taxon>Eukaryota</taxon>
        <taxon>Metazoa</taxon>
        <taxon>Chordata</taxon>
        <taxon>Craniata</taxon>
        <taxon>Vertebrata</taxon>
        <taxon>Euteleostomi</taxon>
        <taxon>Mammalia</taxon>
        <taxon>Eutheria</taxon>
        <taxon>Laurasiatheria</taxon>
        <taxon>Artiodactyla</taxon>
        <taxon>Tylopoda</taxon>
        <taxon>Camelidae</taxon>
        <taxon>Camelus</taxon>
    </lineage>
</organism>
<keyword evidence="1" id="KW-0863">Zinc-finger</keyword>
<sequence length="503" mass="56206">MVEDLAASYIALKLENEILQAQVQRLMEENATLQSQIPELQKPRAAKEDEPLQKPSEAQEYKRSPEPLGFPAALEPQEPSEVKEPQKSRESQDLPAWEPPVDQEPQKSLEPPATKGPQASQMVHELSAVWESQKPSEAKEPQKLPIAKEAHKPPEFKNVQELPDTQDAPGDQEPQNSEPQDPSNAQEPQEAPESWETSTNLESLELPAPQELLDPSDAQEFLGLLAPQESLDGLTAAETSAASEFPQPSRGLESEAFPLEYLLAFNGDAQKLPEFLVQLNSYMRVRGHLYPTEAALVSFVGNRFSGEAGKWFQPLVDIQSPLLEQFESFIQVLQDTFDNPENMEDANHRIRQLCQGEDHVYQYASHFHLIAQELNWDESTLCIQFQEGLASSIRDELSRLSPATSLSDLITQCITLEEKLSGKPDLSPQEASPSEERAELAIPLAEDLPAQASSNRPHLSEAERARRREGHLCLYCGHPGHFARHCPVKPHRAHQAGNIEARR</sequence>
<evidence type="ECO:0000256" key="2">
    <source>
        <dbReference type="SAM" id="MobiDB-lite"/>
    </source>
</evidence>
<keyword evidence="1" id="KW-0479">Metal-binding</keyword>
<dbReference type="InterPro" id="IPR036875">
    <property type="entry name" value="Znf_CCHC_sf"/>
</dbReference>
<evidence type="ECO:0000313" key="4">
    <source>
        <dbReference type="EMBL" id="KAB1252985.1"/>
    </source>
</evidence>
<evidence type="ECO:0000256" key="1">
    <source>
        <dbReference type="PROSITE-ProRule" id="PRU00047"/>
    </source>
</evidence>
<feature type="compositionally biased region" description="Basic and acidic residues" evidence="2">
    <location>
        <begin position="80"/>
        <end position="92"/>
    </location>
</feature>
<proteinExistence type="predicted"/>
<dbReference type="InterPro" id="IPR032549">
    <property type="entry name" value="DUF4939"/>
</dbReference>
<dbReference type="GO" id="GO:0003676">
    <property type="term" value="F:nucleic acid binding"/>
    <property type="evidence" value="ECO:0007669"/>
    <property type="project" value="InterPro"/>
</dbReference>
<name>A0A5N4C281_CAMDR</name>
<dbReference type="AlphaFoldDB" id="A0A5N4C281"/>
<accession>A0A5N4C281</accession>
<dbReference type="PANTHER" id="PTHR15503:SF7">
    <property type="entry name" value="RETROTRANSPOSON GAG-LIKE PROTEIN 3"/>
    <property type="match status" value="1"/>
</dbReference>
<protein>
    <submittedName>
        <fullName evidence="4">Retrotransposon Gag-like protein 3</fullName>
    </submittedName>
</protein>
<keyword evidence="1" id="KW-0862">Zinc</keyword>
<feature type="compositionally biased region" description="Basic and acidic residues" evidence="2">
    <location>
        <begin position="134"/>
        <end position="155"/>
    </location>
</feature>
<feature type="domain" description="CCHC-type" evidence="3">
    <location>
        <begin position="473"/>
        <end position="487"/>
    </location>
</feature>
<dbReference type="InterPro" id="IPR032567">
    <property type="entry name" value="RTL1-rel"/>
</dbReference>
<comment type="caution">
    <text evidence="4">The sequence shown here is derived from an EMBL/GenBank/DDBJ whole genome shotgun (WGS) entry which is preliminary data.</text>
</comment>
<dbReference type="Proteomes" id="UP000299084">
    <property type="component" value="Unassembled WGS sequence"/>
</dbReference>
<keyword evidence="5" id="KW-1185">Reference proteome</keyword>
<evidence type="ECO:0000313" key="5">
    <source>
        <dbReference type="Proteomes" id="UP000299084"/>
    </source>
</evidence>
<feature type="compositionally biased region" description="Basic and acidic residues" evidence="2">
    <location>
        <begin position="41"/>
        <end position="65"/>
    </location>
</feature>
<feature type="compositionally biased region" description="Polar residues" evidence="2">
    <location>
        <begin position="173"/>
        <end position="187"/>
    </location>
</feature>
<feature type="region of interest" description="Disordered" evidence="2">
    <location>
        <begin position="34"/>
        <end position="199"/>
    </location>
</feature>